<accession>A0AAN8STG7</accession>
<evidence type="ECO:0000313" key="2">
    <source>
        <dbReference type="Proteomes" id="UP001371456"/>
    </source>
</evidence>
<gene>
    <name evidence="1" type="ORF">RDI58_028900</name>
</gene>
<evidence type="ECO:0000313" key="1">
    <source>
        <dbReference type="EMBL" id="KAK6773662.1"/>
    </source>
</evidence>
<name>A0AAN8STG7_SOLBU</name>
<protein>
    <submittedName>
        <fullName evidence="1">Uncharacterized protein</fullName>
    </submittedName>
</protein>
<dbReference type="EMBL" id="JBANQN010000012">
    <property type="protein sequence ID" value="KAK6773662.1"/>
    <property type="molecule type" value="Genomic_DNA"/>
</dbReference>
<reference evidence="1 2" key="1">
    <citation type="submission" date="2024-02" db="EMBL/GenBank/DDBJ databases">
        <title>de novo genome assembly of Solanum bulbocastanum strain 11H21.</title>
        <authorList>
            <person name="Hosaka A.J."/>
        </authorList>
    </citation>
    <scope>NUCLEOTIDE SEQUENCE [LARGE SCALE GENOMIC DNA]</scope>
    <source>
        <tissue evidence="1">Young leaves</tissue>
    </source>
</reference>
<comment type="caution">
    <text evidence="1">The sequence shown here is derived from an EMBL/GenBank/DDBJ whole genome shotgun (WGS) entry which is preliminary data.</text>
</comment>
<organism evidence="1 2">
    <name type="scientific">Solanum bulbocastanum</name>
    <name type="common">Wild potato</name>
    <dbReference type="NCBI Taxonomy" id="147425"/>
    <lineage>
        <taxon>Eukaryota</taxon>
        <taxon>Viridiplantae</taxon>
        <taxon>Streptophyta</taxon>
        <taxon>Embryophyta</taxon>
        <taxon>Tracheophyta</taxon>
        <taxon>Spermatophyta</taxon>
        <taxon>Magnoliopsida</taxon>
        <taxon>eudicotyledons</taxon>
        <taxon>Gunneridae</taxon>
        <taxon>Pentapetalae</taxon>
        <taxon>asterids</taxon>
        <taxon>lamiids</taxon>
        <taxon>Solanales</taxon>
        <taxon>Solanaceae</taxon>
        <taxon>Solanoideae</taxon>
        <taxon>Solaneae</taxon>
        <taxon>Solanum</taxon>
    </lineage>
</organism>
<sequence length="101" mass="11601">MTCLILLFATFTTGERKSEARLLFSLSLSSAPSHSSVLTIFYRRFKTLEFEYSKDPSSIGVSFNICEFEAVILSFQEKSDTRRLCLNARLRICCDVRLFII</sequence>
<keyword evidence="2" id="KW-1185">Reference proteome</keyword>
<proteinExistence type="predicted"/>
<dbReference type="Proteomes" id="UP001371456">
    <property type="component" value="Unassembled WGS sequence"/>
</dbReference>
<dbReference type="AlphaFoldDB" id="A0AAN8STG7"/>